<keyword evidence="2" id="KW-1185">Reference proteome</keyword>
<comment type="caution">
    <text evidence="1">The sequence shown here is derived from an EMBL/GenBank/DDBJ whole genome shotgun (WGS) entry which is preliminary data.</text>
</comment>
<accession>A0A9W6WZQ6</accession>
<evidence type="ECO:0000313" key="1">
    <source>
        <dbReference type="EMBL" id="GMF24359.1"/>
    </source>
</evidence>
<organism evidence="1 2">
    <name type="scientific">Phytophthora lilii</name>
    <dbReference type="NCBI Taxonomy" id="2077276"/>
    <lineage>
        <taxon>Eukaryota</taxon>
        <taxon>Sar</taxon>
        <taxon>Stramenopiles</taxon>
        <taxon>Oomycota</taxon>
        <taxon>Peronosporomycetes</taxon>
        <taxon>Peronosporales</taxon>
        <taxon>Peronosporaceae</taxon>
        <taxon>Phytophthora</taxon>
    </lineage>
</organism>
<evidence type="ECO:0000313" key="2">
    <source>
        <dbReference type="Proteomes" id="UP001165083"/>
    </source>
</evidence>
<protein>
    <submittedName>
        <fullName evidence="1">Unnamed protein product</fullName>
    </submittedName>
</protein>
<reference evidence="1" key="1">
    <citation type="submission" date="2023-04" db="EMBL/GenBank/DDBJ databases">
        <title>Phytophthora lilii NBRC 32176.</title>
        <authorList>
            <person name="Ichikawa N."/>
            <person name="Sato H."/>
            <person name="Tonouchi N."/>
        </authorList>
    </citation>
    <scope>NUCLEOTIDE SEQUENCE</scope>
    <source>
        <strain evidence="1">NBRC 32176</strain>
    </source>
</reference>
<gene>
    <name evidence="1" type="ORF">Plil01_000996900</name>
</gene>
<proteinExistence type="predicted"/>
<dbReference type="OrthoDB" id="113382at2759"/>
<sequence length="309" mass="35050">MLSDKLEQLTNSRLTDGVADLKWQVLASKELEARLQAEAQQRQVRMVIERRCNAMQKLQEVLHMHEDKKTVKENWGSDDFALYKNFHYEITAAYAQTDAILNASGLDGAVPSNTSFYKPVRSRDELRNLNFFESTSAFTIPSSYPKPAVAMFDSMREVHRLHPERHLYEVGDDISNTIAVKFGTVYHCNAGKVVPLALIIVMRRFVEYHRTVLVWRCLIQGDGEFIGTFLDSTGWCVLRPTSSGGIASTDVRTCIRLVPTQMSLTKTIEADDTGSIQDAEVFTEAVVRSSQQDKLKLTYIMEKMLLESK</sequence>
<dbReference type="EMBL" id="BSXW01000512">
    <property type="protein sequence ID" value="GMF24359.1"/>
    <property type="molecule type" value="Genomic_DNA"/>
</dbReference>
<dbReference type="Proteomes" id="UP001165083">
    <property type="component" value="Unassembled WGS sequence"/>
</dbReference>
<name>A0A9W6WZQ6_9STRA</name>
<dbReference type="AlphaFoldDB" id="A0A9W6WZQ6"/>